<evidence type="ECO:0008006" key="5">
    <source>
        <dbReference type="Google" id="ProtNLM"/>
    </source>
</evidence>
<name>A0ABQ7D9S1_BRACR</name>
<evidence type="ECO:0000313" key="3">
    <source>
        <dbReference type="EMBL" id="KAF3569261.1"/>
    </source>
</evidence>
<organism evidence="3 4">
    <name type="scientific">Brassica cretica</name>
    <name type="common">Mustard</name>
    <dbReference type="NCBI Taxonomy" id="69181"/>
    <lineage>
        <taxon>Eukaryota</taxon>
        <taxon>Viridiplantae</taxon>
        <taxon>Streptophyta</taxon>
        <taxon>Embryophyta</taxon>
        <taxon>Tracheophyta</taxon>
        <taxon>Spermatophyta</taxon>
        <taxon>Magnoliopsida</taxon>
        <taxon>eudicotyledons</taxon>
        <taxon>Gunneridae</taxon>
        <taxon>Pentapetalae</taxon>
        <taxon>rosids</taxon>
        <taxon>malvids</taxon>
        <taxon>Brassicales</taxon>
        <taxon>Brassicaceae</taxon>
        <taxon>Brassiceae</taxon>
        <taxon>Brassica</taxon>
    </lineage>
</organism>
<evidence type="ECO:0000313" key="2">
    <source>
        <dbReference type="EMBL" id="KAF3515863.1"/>
    </source>
</evidence>
<keyword evidence="1" id="KW-0472">Membrane</keyword>
<comment type="caution">
    <text evidence="3">The sequence shown here is derived from an EMBL/GenBank/DDBJ whole genome shotgun (WGS) entry which is preliminary data.</text>
</comment>
<dbReference type="EMBL" id="QGKV02001556">
    <property type="protein sequence ID" value="KAF3515863.1"/>
    <property type="molecule type" value="Genomic_DNA"/>
</dbReference>
<keyword evidence="4" id="KW-1185">Reference proteome</keyword>
<evidence type="ECO:0000313" key="4">
    <source>
        <dbReference type="Proteomes" id="UP000266723"/>
    </source>
</evidence>
<dbReference type="Proteomes" id="UP000266723">
    <property type="component" value="Unassembled WGS sequence"/>
</dbReference>
<gene>
    <name evidence="3" type="ORF">DY000_02011621</name>
    <name evidence="2" type="ORF">DY000_02063474</name>
</gene>
<reference evidence="3 4" key="2">
    <citation type="journal article" date="2020" name="BMC Genomics">
        <title>Intraspecific diversification of the crop wild relative Brassica cretica Lam. using demographic model selection.</title>
        <authorList>
            <person name="Kioukis A."/>
            <person name="Michalopoulou V.A."/>
            <person name="Briers L."/>
            <person name="Pirintsos S."/>
            <person name="Studholme D.J."/>
            <person name="Pavlidis P."/>
            <person name="Sarris P.F."/>
        </authorList>
    </citation>
    <scope>NUCLEOTIDE SEQUENCE [LARGE SCALE GENOMIC DNA]</scope>
    <source>
        <strain evidence="4">cv. PFS-1207/04</strain>
        <strain evidence="3">PFS-1207/04</strain>
    </source>
</reference>
<dbReference type="EMBL" id="QGKV02000759">
    <property type="protein sequence ID" value="KAF3569261.1"/>
    <property type="molecule type" value="Genomic_DNA"/>
</dbReference>
<evidence type="ECO:0000256" key="1">
    <source>
        <dbReference type="SAM" id="Phobius"/>
    </source>
</evidence>
<feature type="transmembrane region" description="Helical" evidence="1">
    <location>
        <begin position="25"/>
        <end position="45"/>
    </location>
</feature>
<reference evidence="3" key="1">
    <citation type="submission" date="2019-12" db="EMBL/GenBank/DDBJ databases">
        <authorList>
            <person name="Studholme D.J."/>
            <person name="Sarris P."/>
        </authorList>
    </citation>
    <scope>NUCLEOTIDE SEQUENCE</scope>
    <source>
        <strain evidence="3">PFS-1207/04</strain>
        <tissue evidence="3">Leaf</tissue>
    </source>
</reference>
<keyword evidence="1" id="KW-0812">Transmembrane</keyword>
<keyword evidence="1" id="KW-1133">Transmembrane helix</keyword>
<protein>
    <recommendedName>
        <fullName evidence="5">Magnesium transporter</fullName>
    </recommendedName>
</protein>
<accession>A0ABQ7D9S1</accession>
<proteinExistence type="predicted"/>
<sequence length="69" mass="7557">MNLELRHDRDASWLGREMLLSDRELSLIVANGLGFVGIVGFGSVFQSKSVRTISVREGASLVRSTNGLH</sequence>